<evidence type="ECO:0000313" key="3">
    <source>
        <dbReference type="Proteomes" id="UP000298154"/>
    </source>
</evidence>
<name>A0A4R9ALQ3_9MICO</name>
<comment type="caution">
    <text evidence="2">The sequence shown here is derived from an EMBL/GenBank/DDBJ whole genome shotgun (WGS) entry which is preliminary data.</text>
</comment>
<accession>A0A4R9ALQ3</accession>
<proteinExistence type="predicted"/>
<feature type="region of interest" description="Disordered" evidence="1">
    <location>
        <begin position="1"/>
        <end position="21"/>
    </location>
</feature>
<evidence type="ECO:0000313" key="2">
    <source>
        <dbReference type="EMBL" id="TFD64349.1"/>
    </source>
</evidence>
<organism evidence="2 3">
    <name type="scientific">Cryobacterium ruanii</name>
    <dbReference type="NCBI Taxonomy" id="1259197"/>
    <lineage>
        <taxon>Bacteria</taxon>
        <taxon>Bacillati</taxon>
        <taxon>Actinomycetota</taxon>
        <taxon>Actinomycetes</taxon>
        <taxon>Micrococcales</taxon>
        <taxon>Microbacteriaceae</taxon>
        <taxon>Cryobacterium</taxon>
    </lineage>
</organism>
<gene>
    <name evidence="2" type="ORF">E3T47_12845</name>
</gene>
<dbReference type="OrthoDB" id="227596at2"/>
<dbReference type="Proteomes" id="UP000298154">
    <property type="component" value="Unassembled WGS sequence"/>
</dbReference>
<keyword evidence="3" id="KW-1185">Reference proteome</keyword>
<sequence length="98" mass="10319">MSTTDSPLVDKWRRPRPSGPSLRKGLWVTPVLAGATALSVSLTRSADVFTQAPASPSTSCTPCSAPCAETTLNAPNRPVRVVYAYEHRVIVPGGALEA</sequence>
<dbReference type="AlphaFoldDB" id="A0A4R9ALQ3"/>
<protein>
    <submittedName>
        <fullName evidence="2">Uncharacterized protein</fullName>
    </submittedName>
</protein>
<evidence type="ECO:0000256" key="1">
    <source>
        <dbReference type="SAM" id="MobiDB-lite"/>
    </source>
</evidence>
<reference evidence="2 3" key="1">
    <citation type="submission" date="2019-03" db="EMBL/GenBank/DDBJ databases">
        <title>Genomics of glacier-inhabiting Cryobacterium strains.</title>
        <authorList>
            <person name="Liu Q."/>
            <person name="Xin Y.-H."/>
        </authorList>
    </citation>
    <scope>NUCLEOTIDE SEQUENCE [LARGE SCALE GENOMIC DNA]</scope>
    <source>
        <strain evidence="2 3">Sr36</strain>
    </source>
</reference>
<dbReference type="RefSeq" id="WP_134556428.1">
    <property type="nucleotide sequence ID" value="NZ_SOHK01000017.1"/>
</dbReference>
<dbReference type="EMBL" id="SOHK01000017">
    <property type="protein sequence ID" value="TFD64349.1"/>
    <property type="molecule type" value="Genomic_DNA"/>
</dbReference>